<dbReference type="InterPro" id="IPR052254">
    <property type="entry name" value="CUL4-DDB1_E3_ligase_receptor"/>
</dbReference>
<dbReference type="AlphaFoldDB" id="A0A9P8QD52"/>
<dbReference type="OrthoDB" id="3980954at2759"/>
<protein>
    <submittedName>
        <fullName evidence="3">Uncharacterized protein</fullName>
    </submittedName>
</protein>
<evidence type="ECO:0000313" key="4">
    <source>
        <dbReference type="Proteomes" id="UP000774326"/>
    </source>
</evidence>
<name>A0A9P8QD52_WICPI</name>
<reference evidence="3" key="1">
    <citation type="journal article" date="2021" name="Open Biol.">
        <title>Shared evolutionary footprints suggest mitochondrial oxidative damage underlies multiple complex I losses in fungi.</title>
        <authorList>
            <person name="Schikora-Tamarit M.A."/>
            <person name="Marcet-Houben M."/>
            <person name="Nosek J."/>
            <person name="Gabaldon T."/>
        </authorList>
    </citation>
    <scope>NUCLEOTIDE SEQUENCE</scope>
    <source>
        <strain evidence="3">CBS2887</strain>
    </source>
</reference>
<keyword evidence="1" id="KW-0853">WD repeat</keyword>
<proteinExistence type="predicted"/>
<comment type="caution">
    <text evidence="3">The sequence shown here is derived from an EMBL/GenBank/DDBJ whole genome shotgun (WGS) entry which is preliminary data.</text>
</comment>
<evidence type="ECO:0000256" key="1">
    <source>
        <dbReference type="ARBA" id="ARBA00022574"/>
    </source>
</evidence>
<dbReference type="EMBL" id="JAEUBG010000862">
    <property type="protein sequence ID" value="KAH3687340.1"/>
    <property type="molecule type" value="Genomic_DNA"/>
</dbReference>
<sequence length="435" mass="49974">MNIDIPGFYFDPVKKKYFKITNQTVSAAQQNTGTPSSSSTTASSNRYSINLLRISDSERKKRERTADVSSKIKLQNRTYEAGIIGIGKFVNTPQYDISNDISDYKLRRLQKSSTGQLFGLSLSGKPQLLTSVKDQQDLYLSSLNNVYKLNSQSGTEQLIHHRSDKTRHSTLREFHISSDSQLVIRQWFQDNDKSEVEIVNTCTHTQSQIFSEAREWFNSMFVDECNQHLYTVGNSSVRLYDLNNILKPHSKVLSKNDVLCIGRSKQQQRGTKDQVLLGTRNGLLQKVDFKSGKLLNLNYQLQKQTAKKKTSTSRSIISIQHISQNEFVLSTLGGTLVRFDERNLIEPIFTYETLKDSQNVFSNELSFHNERYMVLNNTNNVEIFNVYHPTPLINIELPPTENKPVTNIILDNNNELVFFTNNKDNQNHYQMSKFQ</sequence>
<evidence type="ECO:0000313" key="3">
    <source>
        <dbReference type="EMBL" id="KAH3687340.1"/>
    </source>
</evidence>
<dbReference type="SUPFAM" id="SSF50978">
    <property type="entry name" value="WD40 repeat-like"/>
    <property type="match status" value="1"/>
</dbReference>
<organism evidence="3 4">
    <name type="scientific">Wickerhamomyces pijperi</name>
    <name type="common">Yeast</name>
    <name type="synonym">Pichia pijperi</name>
    <dbReference type="NCBI Taxonomy" id="599730"/>
    <lineage>
        <taxon>Eukaryota</taxon>
        <taxon>Fungi</taxon>
        <taxon>Dikarya</taxon>
        <taxon>Ascomycota</taxon>
        <taxon>Saccharomycotina</taxon>
        <taxon>Saccharomycetes</taxon>
        <taxon>Phaffomycetales</taxon>
        <taxon>Wickerhamomycetaceae</taxon>
        <taxon>Wickerhamomyces</taxon>
    </lineage>
</organism>
<dbReference type="Proteomes" id="UP000774326">
    <property type="component" value="Unassembled WGS sequence"/>
</dbReference>
<keyword evidence="2" id="KW-0677">Repeat</keyword>
<dbReference type="InterPro" id="IPR015943">
    <property type="entry name" value="WD40/YVTN_repeat-like_dom_sf"/>
</dbReference>
<dbReference type="Gene3D" id="2.130.10.10">
    <property type="entry name" value="YVTN repeat-like/Quinoprotein amine dehydrogenase"/>
    <property type="match status" value="1"/>
</dbReference>
<dbReference type="PANTHER" id="PTHR44472">
    <property type="entry name" value="DDB1- AND CUL4-ASSOCIATED FACTOR 4-RELATED"/>
    <property type="match status" value="1"/>
</dbReference>
<reference evidence="3" key="2">
    <citation type="submission" date="2021-01" db="EMBL/GenBank/DDBJ databases">
        <authorList>
            <person name="Schikora-Tamarit M.A."/>
        </authorList>
    </citation>
    <scope>NUCLEOTIDE SEQUENCE</scope>
    <source>
        <strain evidence="3">CBS2887</strain>
    </source>
</reference>
<evidence type="ECO:0000256" key="2">
    <source>
        <dbReference type="ARBA" id="ARBA00022737"/>
    </source>
</evidence>
<gene>
    <name evidence="3" type="ORF">WICPIJ_001684</name>
</gene>
<dbReference type="PANTHER" id="PTHR44472:SF1">
    <property type="entry name" value="DDB1 AND CUL4 ASSOCIATED FACTOR 4"/>
    <property type="match status" value="1"/>
</dbReference>
<keyword evidence="4" id="KW-1185">Reference proteome</keyword>
<dbReference type="InterPro" id="IPR036322">
    <property type="entry name" value="WD40_repeat_dom_sf"/>
</dbReference>
<accession>A0A9P8QD52</accession>